<proteinExistence type="predicted"/>
<dbReference type="Proteomes" id="UP000002051">
    <property type="component" value="Unassembled WGS sequence"/>
</dbReference>
<reference evidence="2" key="4">
    <citation type="journal article" date="2018" name="Nat. Plants">
        <title>Whole-genome landscape of Medicago truncatula symbiotic genes.</title>
        <authorList>
            <person name="Pecrix Y."/>
            <person name="Gamas P."/>
            <person name="Carrere S."/>
        </authorList>
    </citation>
    <scope>NUCLEOTIDE SEQUENCE</scope>
    <source>
        <tissue evidence="2">Leaves</tissue>
    </source>
</reference>
<sequence length="115" mass="13450">MEVVRHRQPRSLYGAASLYNQHGRARTLHEKEIRVARSRDNTSTSCYSNYEPSPPRNRVGIVSNPFPQSLWWNDKDSKRKRRVATYRLYAAQGKLKSSLQKGYHRFKIACKKIVT</sequence>
<dbReference type="Proteomes" id="UP000265566">
    <property type="component" value="Chromosome 1"/>
</dbReference>
<reference evidence="1 4" key="2">
    <citation type="journal article" date="2014" name="BMC Genomics">
        <title>An improved genome release (version Mt4.0) for the model legume Medicago truncatula.</title>
        <authorList>
            <person name="Tang H."/>
            <person name="Krishnakumar V."/>
            <person name="Bidwell S."/>
            <person name="Rosen B."/>
            <person name="Chan A."/>
            <person name="Zhou S."/>
            <person name="Gentzbittel L."/>
            <person name="Childs K.L."/>
            <person name="Yandell M."/>
            <person name="Gundlach H."/>
            <person name="Mayer K.F."/>
            <person name="Schwartz D.C."/>
            <person name="Town C.D."/>
        </authorList>
    </citation>
    <scope>GENOME REANNOTATION</scope>
    <source>
        <strain evidence="1">A17</strain>
        <strain evidence="3 4">cv. Jemalong A17</strain>
    </source>
</reference>
<dbReference type="EnsemblPlants" id="KEH43095">
    <property type="protein sequence ID" value="KEH43095"/>
    <property type="gene ID" value="MTR_1g083830"/>
</dbReference>
<keyword evidence="4" id="KW-1185">Reference proteome</keyword>
<evidence type="ECO:0000313" key="1">
    <source>
        <dbReference type="EMBL" id="KEH43095.1"/>
    </source>
</evidence>
<evidence type="ECO:0000313" key="3">
    <source>
        <dbReference type="EnsemblPlants" id="KEH43095"/>
    </source>
</evidence>
<dbReference type="AlphaFoldDB" id="A0A072VYE5"/>
<dbReference type="InterPro" id="IPR021899">
    <property type="entry name" value="DUF3511"/>
</dbReference>
<name>A0A072VYE5_MEDTR</name>
<dbReference type="HOGENOM" id="CLU_167173_0_0_1"/>
<gene>
    <name evidence="1" type="ordered locus">MTR_1g083830</name>
    <name evidence="2" type="ORF">MtrunA17_Chr1g0192561</name>
</gene>
<dbReference type="EMBL" id="PSQE01000001">
    <property type="protein sequence ID" value="RHN80838.1"/>
    <property type="molecule type" value="Genomic_DNA"/>
</dbReference>
<evidence type="ECO:0000313" key="4">
    <source>
        <dbReference type="Proteomes" id="UP000002051"/>
    </source>
</evidence>
<organism evidence="1 4">
    <name type="scientific">Medicago truncatula</name>
    <name type="common">Barrel medic</name>
    <name type="synonym">Medicago tribuloides</name>
    <dbReference type="NCBI Taxonomy" id="3880"/>
    <lineage>
        <taxon>Eukaryota</taxon>
        <taxon>Viridiplantae</taxon>
        <taxon>Streptophyta</taxon>
        <taxon>Embryophyta</taxon>
        <taxon>Tracheophyta</taxon>
        <taxon>Spermatophyta</taxon>
        <taxon>Magnoliopsida</taxon>
        <taxon>eudicotyledons</taxon>
        <taxon>Gunneridae</taxon>
        <taxon>Pentapetalae</taxon>
        <taxon>rosids</taxon>
        <taxon>fabids</taxon>
        <taxon>Fabales</taxon>
        <taxon>Fabaceae</taxon>
        <taxon>Papilionoideae</taxon>
        <taxon>50 kb inversion clade</taxon>
        <taxon>NPAAA clade</taxon>
        <taxon>Hologalegina</taxon>
        <taxon>IRL clade</taxon>
        <taxon>Trifolieae</taxon>
        <taxon>Medicago</taxon>
    </lineage>
</organism>
<dbReference type="Pfam" id="PF12023">
    <property type="entry name" value="DUF3511"/>
    <property type="match status" value="1"/>
</dbReference>
<reference evidence="1 4" key="1">
    <citation type="journal article" date="2011" name="Nature">
        <title>The Medicago genome provides insight into the evolution of rhizobial symbioses.</title>
        <authorList>
            <person name="Young N.D."/>
            <person name="Debelle F."/>
            <person name="Oldroyd G.E."/>
            <person name="Geurts R."/>
            <person name="Cannon S.B."/>
            <person name="Udvardi M.K."/>
            <person name="Benedito V.A."/>
            <person name="Mayer K.F."/>
            <person name="Gouzy J."/>
            <person name="Schoof H."/>
            <person name="Van de Peer Y."/>
            <person name="Proost S."/>
            <person name="Cook D.R."/>
            <person name="Meyers B.C."/>
            <person name="Spannagl M."/>
            <person name="Cheung F."/>
            <person name="De Mita S."/>
            <person name="Krishnakumar V."/>
            <person name="Gundlach H."/>
            <person name="Zhou S."/>
            <person name="Mudge J."/>
            <person name="Bharti A.K."/>
            <person name="Murray J.D."/>
            <person name="Naoumkina M.A."/>
            <person name="Rosen B."/>
            <person name="Silverstein K.A."/>
            <person name="Tang H."/>
            <person name="Rombauts S."/>
            <person name="Zhao P.X."/>
            <person name="Zhou P."/>
            <person name="Barbe V."/>
            <person name="Bardou P."/>
            <person name="Bechner M."/>
            <person name="Bellec A."/>
            <person name="Berger A."/>
            <person name="Berges H."/>
            <person name="Bidwell S."/>
            <person name="Bisseling T."/>
            <person name="Choisne N."/>
            <person name="Couloux A."/>
            <person name="Denny R."/>
            <person name="Deshpande S."/>
            <person name="Dai X."/>
            <person name="Doyle J.J."/>
            <person name="Dudez A.M."/>
            <person name="Farmer A.D."/>
            <person name="Fouteau S."/>
            <person name="Franken C."/>
            <person name="Gibelin C."/>
            <person name="Gish J."/>
            <person name="Goldstein S."/>
            <person name="Gonzalez A.J."/>
            <person name="Green P.J."/>
            <person name="Hallab A."/>
            <person name="Hartog M."/>
            <person name="Hua A."/>
            <person name="Humphray S.J."/>
            <person name="Jeong D.H."/>
            <person name="Jing Y."/>
            <person name="Jocker A."/>
            <person name="Kenton S.M."/>
            <person name="Kim D.J."/>
            <person name="Klee K."/>
            <person name="Lai H."/>
            <person name="Lang C."/>
            <person name="Lin S."/>
            <person name="Macmil S.L."/>
            <person name="Magdelenat G."/>
            <person name="Matthews L."/>
            <person name="McCorrison J."/>
            <person name="Monaghan E.L."/>
            <person name="Mun J.H."/>
            <person name="Najar F.Z."/>
            <person name="Nicholson C."/>
            <person name="Noirot C."/>
            <person name="O'Bleness M."/>
            <person name="Paule C.R."/>
            <person name="Poulain J."/>
            <person name="Prion F."/>
            <person name="Qin B."/>
            <person name="Qu C."/>
            <person name="Retzel E.F."/>
            <person name="Riddle C."/>
            <person name="Sallet E."/>
            <person name="Samain S."/>
            <person name="Samson N."/>
            <person name="Sanders I."/>
            <person name="Saurat O."/>
            <person name="Scarpelli C."/>
            <person name="Schiex T."/>
            <person name="Segurens B."/>
            <person name="Severin A.J."/>
            <person name="Sherrier D.J."/>
            <person name="Shi R."/>
            <person name="Sims S."/>
            <person name="Singer S.R."/>
            <person name="Sinharoy S."/>
            <person name="Sterck L."/>
            <person name="Viollet A."/>
            <person name="Wang B.B."/>
            <person name="Wang K."/>
            <person name="Wang M."/>
            <person name="Wang X."/>
            <person name="Warfsmann J."/>
            <person name="Weissenbach J."/>
            <person name="White D.D."/>
            <person name="White J.D."/>
            <person name="Wiley G.B."/>
            <person name="Wincker P."/>
            <person name="Xing Y."/>
            <person name="Yang L."/>
            <person name="Yao Z."/>
            <person name="Ying F."/>
            <person name="Zhai J."/>
            <person name="Zhou L."/>
            <person name="Zuber A."/>
            <person name="Denarie J."/>
            <person name="Dixon R.A."/>
            <person name="May G.D."/>
            <person name="Schwartz D.C."/>
            <person name="Rogers J."/>
            <person name="Quetier F."/>
            <person name="Town C.D."/>
            <person name="Roe B.A."/>
        </authorList>
    </citation>
    <scope>NUCLEOTIDE SEQUENCE [LARGE SCALE GENOMIC DNA]</scope>
    <source>
        <strain evidence="1">A17</strain>
        <strain evidence="3 4">cv. Jemalong A17</strain>
    </source>
</reference>
<dbReference type="PANTHER" id="PTHR33193:SF73">
    <property type="entry name" value="DUF3511 DOMAIN PROTEIN"/>
    <property type="match status" value="1"/>
</dbReference>
<dbReference type="EMBL" id="CM001217">
    <property type="protein sequence ID" value="KEH43095.1"/>
    <property type="molecule type" value="Genomic_DNA"/>
</dbReference>
<dbReference type="PANTHER" id="PTHR33193">
    <property type="entry name" value="DOMAIN PROTEIN, PUTATIVE (DUF3511)-RELATED"/>
    <property type="match status" value="1"/>
</dbReference>
<dbReference type="Gramene" id="rna4806">
    <property type="protein sequence ID" value="RHN80838.1"/>
    <property type="gene ID" value="gene4806"/>
</dbReference>
<evidence type="ECO:0000313" key="2">
    <source>
        <dbReference type="EMBL" id="RHN80838.1"/>
    </source>
</evidence>
<reference evidence="3" key="3">
    <citation type="submission" date="2015-04" db="UniProtKB">
        <authorList>
            <consortium name="EnsemblPlants"/>
        </authorList>
    </citation>
    <scope>IDENTIFICATION</scope>
    <source>
        <strain evidence="3">cv. Jemalong A17</strain>
    </source>
</reference>
<accession>A0A072VYE5</accession>
<protein>
    <submittedName>
        <fullName evidence="1">DUF3511 domain protein</fullName>
    </submittedName>
</protein>